<evidence type="ECO:0000256" key="5">
    <source>
        <dbReference type="ARBA" id="ARBA00023186"/>
    </source>
</evidence>
<keyword evidence="5" id="KW-0143">Chaperone</keyword>
<accession>A0A7D4BIU8</accession>
<dbReference type="Proteomes" id="UP000503088">
    <property type="component" value="Chromosome"/>
</dbReference>
<sequence length="352" mass="38966">MFASVRGRNGILKDSRRSGFGGHIQERGDNGVQEWVEAICRGDRRRIARAISLIENGTDLKDDLLGALYPLTGKAYVVGITGSPGAGKSTLVDRLIDDLRHRELKVGILAVDPTSPFTGGALLGDRVRMTRHALDEGVFIRSMGSRGSLGGLARGTKEAVRVLDAAGMDVIFVETVGVGQSEIDIMHMADTVALVLTPGSGDAVQVFKAGIMEVADLFIVNKADLPGAGKLVRDIKEMLHLAKGENDWMPSIVQTSPKNDSGVETIWPEMVRHREHLQQSGLWRDRRLSHLRREVQEIMEARLQNWLGEEMKKTAFQQDLDQVQSRDKDPHQVAKYWMRSLIPCREKKEADS</sequence>
<reference evidence="6 7" key="1">
    <citation type="submission" date="2020-01" db="EMBL/GenBank/DDBJ databases">
        <authorList>
            <person name="Gulvik C.A."/>
            <person name="Batra D.G."/>
        </authorList>
    </citation>
    <scope>NUCLEOTIDE SEQUENCE [LARGE SCALE GENOMIC DNA]</scope>
    <source>
        <strain evidence="6 7">W9323</strain>
    </source>
</reference>
<evidence type="ECO:0000256" key="3">
    <source>
        <dbReference type="ARBA" id="ARBA00022801"/>
    </source>
</evidence>
<evidence type="ECO:0000256" key="1">
    <source>
        <dbReference type="ARBA" id="ARBA00009625"/>
    </source>
</evidence>
<name>A0A7D4BIU8_9BACL</name>
<dbReference type="InterPro" id="IPR052040">
    <property type="entry name" value="GTPase/Isobutyryl-CoA_mutase"/>
</dbReference>
<dbReference type="Gene3D" id="3.40.50.300">
    <property type="entry name" value="P-loop containing nucleotide triphosphate hydrolases"/>
    <property type="match status" value="1"/>
</dbReference>
<dbReference type="KEGG" id="kpul:GXN76_15700"/>
<comment type="similarity">
    <text evidence="1">Belongs to the SIMIBI class G3E GTPase family. ArgK/MeaB subfamily.</text>
</comment>
<evidence type="ECO:0000313" key="7">
    <source>
        <dbReference type="Proteomes" id="UP000503088"/>
    </source>
</evidence>
<dbReference type="InterPro" id="IPR027417">
    <property type="entry name" value="P-loop_NTPase"/>
</dbReference>
<dbReference type="AlphaFoldDB" id="A0A7D4BIU8"/>
<dbReference type="NCBIfam" id="TIGR00750">
    <property type="entry name" value="lao"/>
    <property type="match status" value="1"/>
</dbReference>
<keyword evidence="3" id="KW-0378">Hydrolase</keyword>
<dbReference type="PANTHER" id="PTHR43087">
    <property type="entry name" value="LYSINE/ARGININE/ORNITHINE TRANSPORT SYSTEM KINASE"/>
    <property type="match status" value="1"/>
</dbReference>
<dbReference type="PRINTS" id="PR00449">
    <property type="entry name" value="RASTRNSFRMNG"/>
</dbReference>
<organism evidence="6 7">
    <name type="scientific">Kroppenstedtia pulmonis</name>
    <dbReference type="NCBI Taxonomy" id="1380685"/>
    <lineage>
        <taxon>Bacteria</taxon>
        <taxon>Bacillati</taxon>
        <taxon>Bacillota</taxon>
        <taxon>Bacilli</taxon>
        <taxon>Bacillales</taxon>
        <taxon>Thermoactinomycetaceae</taxon>
        <taxon>Kroppenstedtia</taxon>
    </lineage>
</organism>
<dbReference type="GO" id="GO:0005525">
    <property type="term" value="F:GTP binding"/>
    <property type="evidence" value="ECO:0007669"/>
    <property type="project" value="UniProtKB-KW"/>
</dbReference>
<evidence type="ECO:0000256" key="4">
    <source>
        <dbReference type="ARBA" id="ARBA00023134"/>
    </source>
</evidence>
<dbReference type="Pfam" id="PF03308">
    <property type="entry name" value="MeaB"/>
    <property type="match status" value="1"/>
</dbReference>
<keyword evidence="7" id="KW-1185">Reference proteome</keyword>
<keyword evidence="2" id="KW-0547">Nucleotide-binding</keyword>
<proteinExistence type="inferred from homology"/>
<keyword evidence="4" id="KW-0342">GTP-binding</keyword>
<dbReference type="CDD" id="cd03114">
    <property type="entry name" value="MMAA-like"/>
    <property type="match status" value="1"/>
</dbReference>
<dbReference type="PANTHER" id="PTHR43087:SF1">
    <property type="entry name" value="LAO_AO TRANSPORT SYSTEM ATPASE"/>
    <property type="match status" value="1"/>
</dbReference>
<dbReference type="SUPFAM" id="SSF52540">
    <property type="entry name" value="P-loop containing nucleoside triphosphate hydrolases"/>
    <property type="match status" value="1"/>
</dbReference>
<dbReference type="InterPro" id="IPR005129">
    <property type="entry name" value="GTPase_ArgK"/>
</dbReference>
<evidence type="ECO:0000313" key="6">
    <source>
        <dbReference type="EMBL" id="QKG85755.1"/>
    </source>
</evidence>
<evidence type="ECO:0000256" key="2">
    <source>
        <dbReference type="ARBA" id="ARBA00022741"/>
    </source>
</evidence>
<dbReference type="GO" id="GO:0003924">
    <property type="term" value="F:GTPase activity"/>
    <property type="evidence" value="ECO:0007669"/>
    <property type="project" value="InterPro"/>
</dbReference>
<dbReference type="EMBL" id="CP048104">
    <property type="protein sequence ID" value="QKG85755.1"/>
    <property type="molecule type" value="Genomic_DNA"/>
</dbReference>
<gene>
    <name evidence="6" type="primary">meaB</name>
    <name evidence="6" type="ORF">GXN76_15700</name>
</gene>
<protein>
    <submittedName>
        <fullName evidence="6">Methylmalonyl Co-A mutase-associated GTPase MeaB</fullName>
    </submittedName>
</protein>